<dbReference type="EMBL" id="QXFX01000212">
    <property type="protein sequence ID" value="KAE9125459.1"/>
    <property type="molecule type" value="Genomic_DNA"/>
</dbReference>
<name>A0A6G0S5N6_9STRA</name>
<feature type="compositionally biased region" description="Polar residues" evidence="1">
    <location>
        <begin position="63"/>
        <end position="72"/>
    </location>
</feature>
<accession>A0A6G0S5N6</accession>
<reference evidence="5 6" key="1">
    <citation type="submission" date="2018-09" db="EMBL/GenBank/DDBJ databases">
        <title>Genomic investigation of the strawberry pathogen Phytophthora fragariae indicates pathogenicity is determined by transcriptional variation in three key races.</title>
        <authorList>
            <person name="Adams T.M."/>
            <person name="Armitage A.D."/>
            <person name="Sobczyk M.K."/>
            <person name="Bates H.J."/>
            <person name="Dunwell J.M."/>
            <person name="Nellist C.F."/>
            <person name="Harrison R.J."/>
        </authorList>
    </citation>
    <scope>NUCLEOTIDE SEQUENCE [LARGE SCALE GENOMIC DNA]</scope>
    <source>
        <strain evidence="3 5">BC-23</strain>
        <strain evidence="4 6">NOV-77</strain>
        <strain evidence="2 7">ONT-3</strain>
    </source>
</reference>
<dbReference type="AlphaFoldDB" id="A0A6G0S5N6"/>
<evidence type="ECO:0000313" key="3">
    <source>
        <dbReference type="EMBL" id="KAE9243611.1"/>
    </source>
</evidence>
<dbReference type="Proteomes" id="UP000486351">
    <property type="component" value="Unassembled WGS sequence"/>
</dbReference>
<feature type="region of interest" description="Disordered" evidence="1">
    <location>
        <begin position="45"/>
        <end position="78"/>
    </location>
</feature>
<dbReference type="EMBL" id="QXGC01000238">
    <property type="protein sequence ID" value="KAE9243611.1"/>
    <property type="molecule type" value="Genomic_DNA"/>
</dbReference>
<dbReference type="Proteomes" id="UP000476176">
    <property type="component" value="Unassembled WGS sequence"/>
</dbReference>
<comment type="caution">
    <text evidence="4">The sequence shown here is derived from an EMBL/GenBank/DDBJ whole genome shotgun (WGS) entry which is preliminary data.</text>
</comment>
<dbReference type="EMBL" id="QXFY01000250">
    <property type="protein sequence ID" value="KAE9350586.1"/>
    <property type="molecule type" value="Genomic_DNA"/>
</dbReference>
<protein>
    <submittedName>
        <fullName evidence="4">Uncharacterized protein</fullName>
    </submittedName>
</protein>
<proteinExistence type="predicted"/>
<sequence>MHPLRGENGLNYRQYHNRILAIGAEMKKKRRQSQVQYRRNKHLRNQMDLDDHPAHDGQDGFSDPSNAESEMTQMAFCV</sequence>
<evidence type="ECO:0000313" key="2">
    <source>
        <dbReference type="EMBL" id="KAE9125459.1"/>
    </source>
</evidence>
<feature type="compositionally biased region" description="Basic and acidic residues" evidence="1">
    <location>
        <begin position="45"/>
        <end position="58"/>
    </location>
</feature>
<evidence type="ECO:0000313" key="5">
    <source>
        <dbReference type="Proteomes" id="UP000476176"/>
    </source>
</evidence>
<gene>
    <name evidence="3" type="ORF">PF004_g6060</name>
    <name evidence="4" type="ORF">PF008_g6364</name>
    <name evidence="2" type="ORF">PF010_g5620</name>
</gene>
<evidence type="ECO:0000256" key="1">
    <source>
        <dbReference type="SAM" id="MobiDB-lite"/>
    </source>
</evidence>
<dbReference type="Proteomes" id="UP000488956">
    <property type="component" value="Unassembled WGS sequence"/>
</dbReference>
<evidence type="ECO:0000313" key="7">
    <source>
        <dbReference type="Proteomes" id="UP000488956"/>
    </source>
</evidence>
<evidence type="ECO:0000313" key="6">
    <source>
        <dbReference type="Proteomes" id="UP000486351"/>
    </source>
</evidence>
<evidence type="ECO:0000313" key="4">
    <source>
        <dbReference type="EMBL" id="KAE9350586.1"/>
    </source>
</evidence>
<organism evidence="4 6">
    <name type="scientific">Phytophthora fragariae</name>
    <dbReference type="NCBI Taxonomy" id="53985"/>
    <lineage>
        <taxon>Eukaryota</taxon>
        <taxon>Sar</taxon>
        <taxon>Stramenopiles</taxon>
        <taxon>Oomycota</taxon>
        <taxon>Peronosporomycetes</taxon>
        <taxon>Peronosporales</taxon>
        <taxon>Peronosporaceae</taxon>
        <taxon>Phytophthora</taxon>
    </lineage>
</organism>